<gene>
    <name evidence="2" type="ORF">L596_024790</name>
</gene>
<evidence type="ECO:0000313" key="3">
    <source>
        <dbReference type="Proteomes" id="UP000298663"/>
    </source>
</evidence>
<keyword evidence="3" id="KW-1185">Reference proteome</keyword>
<evidence type="ECO:0000313" key="2">
    <source>
        <dbReference type="EMBL" id="TKR64217.1"/>
    </source>
</evidence>
<proteinExistence type="predicted"/>
<reference evidence="2 3" key="1">
    <citation type="journal article" date="2015" name="Genome Biol.">
        <title>Comparative genomics of Steinernema reveals deeply conserved gene regulatory networks.</title>
        <authorList>
            <person name="Dillman A.R."/>
            <person name="Macchietto M."/>
            <person name="Porter C.F."/>
            <person name="Rogers A."/>
            <person name="Williams B."/>
            <person name="Antoshechkin I."/>
            <person name="Lee M.M."/>
            <person name="Goodwin Z."/>
            <person name="Lu X."/>
            <person name="Lewis E.E."/>
            <person name="Goodrich-Blair H."/>
            <person name="Stock S.P."/>
            <person name="Adams B.J."/>
            <person name="Sternberg P.W."/>
            <person name="Mortazavi A."/>
        </authorList>
    </citation>
    <scope>NUCLEOTIDE SEQUENCE [LARGE SCALE GENOMIC DNA]</scope>
    <source>
        <strain evidence="2 3">ALL</strain>
    </source>
</reference>
<sequence>MIENSVCGQDSAYFCVGRFDGQPLVFTDYIGTMDEDVEDVKLAFKGGKHRIQDIDFYIPKFRLRPNDTNVAEFENFNVDLWRGDMIIQLWRGTTCPEGSVFLRAGVKLDDFQDDAERRNTTTMNTERRHEGNKTEKF</sequence>
<evidence type="ECO:0000256" key="1">
    <source>
        <dbReference type="SAM" id="MobiDB-lite"/>
    </source>
</evidence>
<dbReference type="Proteomes" id="UP000298663">
    <property type="component" value="Unassembled WGS sequence"/>
</dbReference>
<protein>
    <submittedName>
        <fullName evidence="2">Uncharacterized protein</fullName>
    </submittedName>
</protein>
<dbReference type="AlphaFoldDB" id="A0A4U5M5S5"/>
<dbReference type="EMBL" id="AZBU02000009">
    <property type="protein sequence ID" value="TKR64217.1"/>
    <property type="molecule type" value="Genomic_DNA"/>
</dbReference>
<reference evidence="2 3" key="2">
    <citation type="journal article" date="2019" name="G3 (Bethesda)">
        <title>Hybrid Assembly of the Genome of the Entomopathogenic Nematode Steinernema carpocapsae Identifies the X-Chromosome.</title>
        <authorList>
            <person name="Serra L."/>
            <person name="Macchietto M."/>
            <person name="Macias-Munoz A."/>
            <person name="McGill C.J."/>
            <person name="Rodriguez I.M."/>
            <person name="Rodriguez B."/>
            <person name="Murad R."/>
            <person name="Mortazavi A."/>
        </authorList>
    </citation>
    <scope>NUCLEOTIDE SEQUENCE [LARGE SCALE GENOMIC DNA]</scope>
    <source>
        <strain evidence="2 3">ALL</strain>
    </source>
</reference>
<organism evidence="2 3">
    <name type="scientific">Steinernema carpocapsae</name>
    <name type="common">Entomopathogenic nematode</name>
    <dbReference type="NCBI Taxonomy" id="34508"/>
    <lineage>
        <taxon>Eukaryota</taxon>
        <taxon>Metazoa</taxon>
        <taxon>Ecdysozoa</taxon>
        <taxon>Nematoda</taxon>
        <taxon>Chromadorea</taxon>
        <taxon>Rhabditida</taxon>
        <taxon>Tylenchina</taxon>
        <taxon>Panagrolaimomorpha</taxon>
        <taxon>Strongyloidoidea</taxon>
        <taxon>Steinernematidae</taxon>
        <taxon>Steinernema</taxon>
    </lineage>
</organism>
<accession>A0A4U5M5S5</accession>
<comment type="caution">
    <text evidence="2">The sequence shown here is derived from an EMBL/GenBank/DDBJ whole genome shotgun (WGS) entry which is preliminary data.</text>
</comment>
<name>A0A4U5M5S5_STECR</name>
<feature type="region of interest" description="Disordered" evidence="1">
    <location>
        <begin position="115"/>
        <end position="137"/>
    </location>
</feature>